<dbReference type="AlphaFoldDB" id="A0A7C9PK03"/>
<dbReference type="Proteomes" id="UP000484255">
    <property type="component" value="Unassembled WGS sequence"/>
</dbReference>
<feature type="domain" description="HTH lysR-type" evidence="5">
    <location>
        <begin position="3"/>
        <end position="60"/>
    </location>
</feature>
<keyword evidence="7" id="KW-1185">Reference proteome</keyword>
<dbReference type="Pfam" id="PF00126">
    <property type="entry name" value="HTH_1"/>
    <property type="match status" value="1"/>
</dbReference>
<accession>A0A7C9PK03</accession>
<dbReference type="EMBL" id="JAAGOH010000028">
    <property type="protein sequence ID" value="NDY93111.1"/>
    <property type="molecule type" value="Genomic_DNA"/>
</dbReference>
<dbReference type="InterPro" id="IPR050950">
    <property type="entry name" value="HTH-type_LysR_regulators"/>
</dbReference>
<dbReference type="PANTHER" id="PTHR30419:SF8">
    <property type="entry name" value="NITROGEN ASSIMILATION TRANSCRIPTIONAL ACTIVATOR-RELATED"/>
    <property type="match status" value="1"/>
</dbReference>
<protein>
    <submittedName>
        <fullName evidence="6">LysR family transcriptional regulator</fullName>
    </submittedName>
</protein>
<evidence type="ECO:0000256" key="2">
    <source>
        <dbReference type="ARBA" id="ARBA00023015"/>
    </source>
</evidence>
<gene>
    <name evidence="6" type="ORF">G3A44_18115</name>
</gene>
<dbReference type="Pfam" id="PF03466">
    <property type="entry name" value="LysR_substrate"/>
    <property type="match status" value="1"/>
</dbReference>
<evidence type="ECO:0000256" key="1">
    <source>
        <dbReference type="ARBA" id="ARBA00009437"/>
    </source>
</evidence>
<keyword evidence="3" id="KW-0238">DNA-binding</keyword>
<evidence type="ECO:0000256" key="3">
    <source>
        <dbReference type="ARBA" id="ARBA00023125"/>
    </source>
</evidence>
<evidence type="ECO:0000259" key="5">
    <source>
        <dbReference type="PROSITE" id="PS50931"/>
    </source>
</evidence>
<dbReference type="FunFam" id="1.10.10.10:FF:000001">
    <property type="entry name" value="LysR family transcriptional regulator"/>
    <property type="match status" value="1"/>
</dbReference>
<dbReference type="SUPFAM" id="SSF46785">
    <property type="entry name" value="Winged helix' DNA-binding domain"/>
    <property type="match status" value="1"/>
</dbReference>
<dbReference type="GO" id="GO:0003700">
    <property type="term" value="F:DNA-binding transcription factor activity"/>
    <property type="evidence" value="ECO:0007669"/>
    <property type="project" value="InterPro"/>
</dbReference>
<evidence type="ECO:0000256" key="4">
    <source>
        <dbReference type="ARBA" id="ARBA00023163"/>
    </source>
</evidence>
<dbReference type="InterPro" id="IPR036388">
    <property type="entry name" value="WH-like_DNA-bd_sf"/>
</dbReference>
<dbReference type="SUPFAM" id="SSF53850">
    <property type="entry name" value="Periplasmic binding protein-like II"/>
    <property type="match status" value="1"/>
</dbReference>
<evidence type="ECO:0000313" key="6">
    <source>
        <dbReference type="EMBL" id="NDY93111.1"/>
    </source>
</evidence>
<dbReference type="InterPro" id="IPR000847">
    <property type="entry name" value="LysR_HTH_N"/>
</dbReference>
<comment type="caution">
    <text evidence="6">The sequence shown here is derived from an EMBL/GenBank/DDBJ whole genome shotgun (WGS) entry which is preliminary data.</text>
</comment>
<dbReference type="Gene3D" id="1.10.10.10">
    <property type="entry name" value="Winged helix-like DNA-binding domain superfamily/Winged helix DNA-binding domain"/>
    <property type="match status" value="1"/>
</dbReference>
<proteinExistence type="inferred from homology"/>
<keyword evidence="2" id="KW-0805">Transcription regulation</keyword>
<name>A0A7C9PK03_9BURK</name>
<dbReference type="GO" id="GO:0003677">
    <property type="term" value="F:DNA binding"/>
    <property type="evidence" value="ECO:0007669"/>
    <property type="project" value="UniProtKB-KW"/>
</dbReference>
<dbReference type="PROSITE" id="PS50931">
    <property type="entry name" value="HTH_LYSR"/>
    <property type="match status" value="1"/>
</dbReference>
<reference evidence="6 7" key="1">
    <citation type="submission" date="2020-02" db="EMBL/GenBank/DDBJ databases">
        <title>Ideonella bacterium strain TBM-1.</title>
        <authorList>
            <person name="Chen W.-M."/>
        </authorList>
    </citation>
    <scope>NUCLEOTIDE SEQUENCE [LARGE SCALE GENOMIC DNA]</scope>
    <source>
        <strain evidence="6 7">TBM-1</strain>
    </source>
</reference>
<dbReference type="GO" id="GO:0005829">
    <property type="term" value="C:cytosol"/>
    <property type="evidence" value="ECO:0007669"/>
    <property type="project" value="TreeGrafter"/>
</dbReference>
<dbReference type="Gene3D" id="3.40.190.290">
    <property type="match status" value="1"/>
</dbReference>
<keyword evidence="4" id="KW-0804">Transcription</keyword>
<evidence type="ECO:0000313" key="7">
    <source>
        <dbReference type="Proteomes" id="UP000484255"/>
    </source>
</evidence>
<dbReference type="InterPro" id="IPR036390">
    <property type="entry name" value="WH_DNA-bd_sf"/>
</dbReference>
<dbReference type="RefSeq" id="WP_163459163.1">
    <property type="nucleotide sequence ID" value="NZ_JAAGOH010000028.1"/>
</dbReference>
<comment type="similarity">
    <text evidence="1">Belongs to the LysR transcriptional regulatory family.</text>
</comment>
<dbReference type="PRINTS" id="PR00039">
    <property type="entry name" value="HTHLYSR"/>
</dbReference>
<dbReference type="CDD" id="cd08440">
    <property type="entry name" value="PBP2_LTTR_like_4"/>
    <property type="match status" value="1"/>
</dbReference>
<organism evidence="6 7">
    <name type="scientific">Ideonella livida</name>
    <dbReference type="NCBI Taxonomy" id="2707176"/>
    <lineage>
        <taxon>Bacteria</taxon>
        <taxon>Pseudomonadati</taxon>
        <taxon>Pseudomonadota</taxon>
        <taxon>Betaproteobacteria</taxon>
        <taxon>Burkholderiales</taxon>
        <taxon>Sphaerotilaceae</taxon>
        <taxon>Ideonella</taxon>
    </lineage>
</organism>
<sequence>MKIDFDGLQAFVAIADLGGFGKAAETLHLTQTALTRRLQKLEGWLGLQLVERSTRRVALTAVGREFLPQARAMVQDVSGAMHRLKEMAQHGHGQFTLACIPSMTSHVLPGLISQYAQRHPGNHIRLLDGASTEVRQAVLGGQAELGVALAGERHAELAETALFEDPLVFICRESHPLAAQDSLRWDDMRGQDLVGVNGFMATRIEMDYQLAKRGITLAARYEVQHHATALNLVAAGVGCAILPASTFREGDRPGVRRLALTQPTVRRQVRLLQRRHGVLSPAAQAFVQLLREVDWAAAPDTVPPTPG</sequence>
<dbReference type="PANTHER" id="PTHR30419">
    <property type="entry name" value="HTH-TYPE TRANSCRIPTIONAL REGULATOR YBHD"/>
    <property type="match status" value="1"/>
</dbReference>
<dbReference type="InterPro" id="IPR005119">
    <property type="entry name" value="LysR_subst-bd"/>
</dbReference>